<feature type="compositionally biased region" description="Low complexity" evidence="1">
    <location>
        <begin position="117"/>
        <end position="136"/>
    </location>
</feature>
<accession>A0A815CNR2</accession>
<dbReference type="OrthoDB" id="10062977at2759"/>
<reference evidence="2" key="1">
    <citation type="submission" date="2021-02" db="EMBL/GenBank/DDBJ databases">
        <authorList>
            <person name="Nowell W R."/>
        </authorList>
    </citation>
    <scope>NUCLEOTIDE SEQUENCE</scope>
</reference>
<proteinExistence type="predicted"/>
<evidence type="ECO:0000313" key="2">
    <source>
        <dbReference type="EMBL" id="CAF1282739.1"/>
    </source>
</evidence>
<name>A0A815CNR2_9BILA</name>
<feature type="compositionally biased region" description="Acidic residues" evidence="1">
    <location>
        <begin position="228"/>
        <end position="248"/>
    </location>
</feature>
<dbReference type="Proteomes" id="UP000663834">
    <property type="component" value="Unassembled WGS sequence"/>
</dbReference>
<dbReference type="AlphaFoldDB" id="A0A815CNR2"/>
<feature type="region of interest" description="Disordered" evidence="1">
    <location>
        <begin position="227"/>
        <end position="283"/>
    </location>
</feature>
<evidence type="ECO:0000313" key="3">
    <source>
        <dbReference type="Proteomes" id="UP000663834"/>
    </source>
</evidence>
<sequence>MVIMDLNNLSDEVLFYSNDEFYKFIENCLGVDEMKLLQLQSIKNIRTLLNVPDVFAIFSVNCKELVDLKNSICFVDEDNNKNIIIKSGIKAGIDNLITTLQEKNNKYIKRTKNSKPSSPLSSTTNHPNSNTSLSNTLISDSIDSSLTSTRTTAPNLMPINDYVDLISNSIENFCINTFANIILKNNDDYAIFLTLLHTSIDGHIKCGCNTTIKLVFRLNHDLLRNEDVPDMNDDTGYNEENLKDDDDIPQITTNTSTSRKSCSVGKKRPASSSLSNSTKKKAS</sequence>
<protein>
    <submittedName>
        <fullName evidence="2">Uncharacterized protein</fullName>
    </submittedName>
</protein>
<evidence type="ECO:0000256" key="1">
    <source>
        <dbReference type="SAM" id="MobiDB-lite"/>
    </source>
</evidence>
<feature type="compositionally biased region" description="Polar residues" evidence="1">
    <location>
        <begin position="250"/>
        <end position="261"/>
    </location>
</feature>
<organism evidence="2 3">
    <name type="scientific">Rotaria magnacalcarata</name>
    <dbReference type="NCBI Taxonomy" id="392030"/>
    <lineage>
        <taxon>Eukaryota</taxon>
        <taxon>Metazoa</taxon>
        <taxon>Spiralia</taxon>
        <taxon>Gnathifera</taxon>
        <taxon>Rotifera</taxon>
        <taxon>Eurotatoria</taxon>
        <taxon>Bdelloidea</taxon>
        <taxon>Philodinida</taxon>
        <taxon>Philodinidae</taxon>
        <taxon>Rotaria</taxon>
    </lineage>
</organism>
<feature type="region of interest" description="Disordered" evidence="1">
    <location>
        <begin position="109"/>
        <end position="136"/>
    </location>
</feature>
<dbReference type="EMBL" id="CAJNOW010000564">
    <property type="protein sequence ID" value="CAF1282739.1"/>
    <property type="molecule type" value="Genomic_DNA"/>
</dbReference>
<comment type="caution">
    <text evidence="2">The sequence shown here is derived from an EMBL/GenBank/DDBJ whole genome shotgun (WGS) entry which is preliminary data.</text>
</comment>
<gene>
    <name evidence="2" type="ORF">KQP761_LOCUS3865</name>
</gene>